<evidence type="ECO:0000313" key="12">
    <source>
        <dbReference type="EMBL" id="KAF3694323.1"/>
    </source>
</evidence>
<name>A0A6G1PVW4_CHAAH</name>
<protein>
    <submittedName>
        <fullName evidence="12">Trace amine-associated receptor 8c</fullName>
    </submittedName>
</protein>
<evidence type="ECO:0000259" key="11">
    <source>
        <dbReference type="PROSITE" id="PS50262"/>
    </source>
</evidence>
<accession>A0A6G1PVW4</accession>
<keyword evidence="5 9" id="KW-0297">G-protein coupled receptor</keyword>
<feature type="transmembrane region" description="Helical" evidence="10">
    <location>
        <begin position="231"/>
        <end position="254"/>
    </location>
</feature>
<dbReference type="GO" id="GO:0005886">
    <property type="term" value="C:plasma membrane"/>
    <property type="evidence" value="ECO:0007669"/>
    <property type="project" value="UniProtKB-SubCell"/>
</dbReference>
<comment type="subcellular location">
    <subcellularLocation>
        <location evidence="1">Cell membrane</location>
        <topology evidence="1">Multi-pass membrane protein</topology>
    </subcellularLocation>
</comment>
<keyword evidence="4 10" id="KW-1133">Transmembrane helix</keyword>
<dbReference type="PROSITE" id="PS00237">
    <property type="entry name" value="G_PROTEIN_RECEP_F1_1"/>
    <property type="match status" value="1"/>
</dbReference>
<dbReference type="PROSITE" id="PS50262">
    <property type="entry name" value="G_PROTEIN_RECEP_F1_2"/>
    <property type="match status" value="1"/>
</dbReference>
<keyword evidence="3 9" id="KW-0812">Transmembrane</keyword>
<sequence length="277" mass="31379">MSLSPCRHLHTPTNLLILSLAVSDFLFGFETLVEAQRQTGCWFLGDVMCSLHVYLSSICLYTSVGNMMLISVDRYMAICDPLHYSTRVTVKRVKMCICIWWNCSFVYNDIIMRDSLFQPGRYRFCYGECVVLIDYTDATVDTILSFIAPITVIIILYLRVFVTAVSQARAMRSHVAAVTLQHSGTVMTKKSELKAARTLGVVVVVYIISFCPSYSFFLIKASSVNNLPPTSGVFMLCISPCLNPVIYTLFYPWFRKAIRLIFSLQILQPGSRETNML</sequence>
<feature type="transmembrane region" description="Helical" evidence="10">
    <location>
        <begin position="51"/>
        <end position="72"/>
    </location>
</feature>
<dbReference type="PANTHER" id="PTHR24249:SF381">
    <property type="entry name" value="TRACE AMINE ASSOCIATED RECEPTOR 19P-RELATED"/>
    <property type="match status" value="1"/>
</dbReference>
<organism evidence="12 13">
    <name type="scientific">Channa argus</name>
    <name type="common">Northern snakehead</name>
    <name type="synonym">Ophicephalus argus</name>
    <dbReference type="NCBI Taxonomy" id="215402"/>
    <lineage>
        <taxon>Eukaryota</taxon>
        <taxon>Metazoa</taxon>
        <taxon>Chordata</taxon>
        <taxon>Craniata</taxon>
        <taxon>Vertebrata</taxon>
        <taxon>Euteleostomi</taxon>
        <taxon>Actinopterygii</taxon>
        <taxon>Neopterygii</taxon>
        <taxon>Teleostei</taxon>
        <taxon>Neoteleostei</taxon>
        <taxon>Acanthomorphata</taxon>
        <taxon>Anabantaria</taxon>
        <taxon>Anabantiformes</taxon>
        <taxon>Channoidei</taxon>
        <taxon>Channidae</taxon>
        <taxon>Channa</taxon>
    </lineage>
</organism>
<evidence type="ECO:0000256" key="7">
    <source>
        <dbReference type="ARBA" id="ARBA00023170"/>
    </source>
</evidence>
<proteinExistence type="inferred from homology"/>
<evidence type="ECO:0000256" key="9">
    <source>
        <dbReference type="RuleBase" id="RU000688"/>
    </source>
</evidence>
<evidence type="ECO:0000256" key="1">
    <source>
        <dbReference type="ARBA" id="ARBA00004651"/>
    </source>
</evidence>
<evidence type="ECO:0000256" key="10">
    <source>
        <dbReference type="SAM" id="Phobius"/>
    </source>
</evidence>
<dbReference type="GO" id="GO:0001594">
    <property type="term" value="F:trace-amine receptor activity"/>
    <property type="evidence" value="ECO:0007669"/>
    <property type="project" value="TreeGrafter"/>
</dbReference>
<dbReference type="InterPro" id="IPR017452">
    <property type="entry name" value="GPCR_Rhodpsn_7TM"/>
</dbReference>
<reference evidence="13" key="2">
    <citation type="submission" date="2019-02" db="EMBL/GenBank/DDBJ databases">
        <title>Opniocepnalus argus Var Kimnra genome.</title>
        <authorList>
            <person name="Zhou C."/>
            <person name="Xiao S."/>
        </authorList>
    </citation>
    <scope>NUCLEOTIDE SEQUENCE [LARGE SCALE GENOMIC DNA]</scope>
</reference>
<feature type="domain" description="G-protein coupled receptors family 1 profile" evidence="11">
    <location>
        <begin position="1"/>
        <end position="247"/>
    </location>
</feature>
<feature type="transmembrane region" description="Helical" evidence="10">
    <location>
        <begin position="93"/>
        <end position="112"/>
    </location>
</feature>
<dbReference type="SUPFAM" id="SSF81321">
    <property type="entry name" value="Family A G protein-coupled receptor-like"/>
    <property type="match status" value="1"/>
</dbReference>
<dbReference type="Gene3D" id="1.20.1070.10">
    <property type="entry name" value="Rhodopsin 7-helix transmembrane proteins"/>
    <property type="match status" value="1"/>
</dbReference>
<dbReference type="PANTHER" id="PTHR24249">
    <property type="entry name" value="HISTAMINE RECEPTOR-RELATED G-PROTEIN COUPLED RECEPTOR"/>
    <property type="match status" value="1"/>
</dbReference>
<keyword evidence="7 9" id="KW-0675">Receptor</keyword>
<feature type="transmembrane region" description="Helical" evidence="10">
    <location>
        <begin position="199"/>
        <end position="219"/>
    </location>
</feature>
<dbReference type="AlphaFoldDB" id="A0A6G1PVW4"/>
<reference evidence="12 13" key="1">
    <citation type="submission" date="2019-02" db="EMBL/GenBank/DDBJ databases">
        <title>Opniocepnalus argus genome.</title>
        <authorList>
            <person name="Zhou C."/>
            <person name="Xiao S."/>
        </authorList>
    </citation>
    <scope>NUCLEOTIDE SEQUENCE [LARGE SCALE GENOMIC DNA]</scope>
    <source>
        <strain evidence="12">OARG1902GOOAL</strain>
        <tissue evidence="12">Muscle</tissue>
    </source>
</reference>
<evidence type="ECO:0000256" key="5">
    <source>
        <dbReference type="ARBA" id="ARBA00023040"/>
    </source>
</evidence>
<comment type="similarity">
    <text evidence="9">Belongs to the G-protein coupled receptor 1 family.</text>
</comment>
<keyword evidence="6 10" id="KW-0472">Membrane</keyword>
<dbReference type="EMBL" id="CM015721">
    <property type="protein sequence ID" value="KAF3694323.1"/>
    <property type="molecule type" value="Genomic_DNA"/>
</dbReference>
<evidence type="ECO:0000256" key="2">
    <source>
        <dbReference type="ARBA" id="ARBA00022475"/>
    </source>
</evidence>
<evidence type="ECO:0000256" key="8">
    <source>
        <dbReference type="ARBA" id="ARBA00023224"/>
    </source>
</evidence>
<evidence type="ECO:0000256" key="6">
    <source>
        <dbReference type="ARBA" id="ARBA00023136"/>
    </source>
</evidence>
<dbReference type="PRINTS" id="PR00237">
    <property type="entry name" value="GPCRRHODOPSN"/>
</dbReference>
<dbReference type="InterPro" id="IPR050569">
    <property type="entry name" value="TAAR"/>
</dbReference>
<evidence type="ECO:0000256" key="4">
    <source>
        <dbReference type="ARBA" id="ARBA00022989"/>
    </source>
</evidence>
<gene>
    <name evidence="12" type="ORF">EXN66_Car009999</name>
</gene>
<keyword evidence="8 9" id="KW-0807">Transducer</keyword>
<feature type="transmembrane region" description="Helical" evidence="10">
    <location>
        <begin position="143"/>
        <end position="162"/>
    </location>
</feature>
<evidence type="ECO:0000256" key="3">
    <source>
        <dbReference type="ARBA" id="ARBA00022692"/>
    </source>
</evidence>
<dbReference type="InterPro" id="IPR000276">
    <property type="entry name" value="GPCR_Rhodpsn"/>
</dbReference>
<keyword evidence="2" id="KW-1003">Cell membrane</keyword>
<evidence type="ECO:0000313" key="13">
    <source>
        <dbReference type="Proteomes" id="UP000503349"/>
    </source>
</evidence>
<keyword evidence="13" id="KW-1185">Reference proteome</keyword>
<dbReference type="Proteomes" id="UP000503349">
    <property type="component" value="Chromosome 10"/>
</dbReference>
<dbReference type="Pfam" id="PF00001">
    <property type="entry name" value="7tm_1"/>
    <property type="match status" value="1"/>
</dbReference>